<dbReference type="Proteomes" id="UP000251314">
    <property type="component" value="Unassembled WGS sequence"/>
</dbReference>
<evidence type="ECO:0000313" key="1">
    <source>
        <dbReference type="EMBL" id="RAW24226.1"/>
    </source>
</evidence>
<accession>A0A329RKK0</accession>
<dbReference type="AlphaFoldDB" id="A0A329RKK0"/>
<dbReference type="STRING" id="29920.A0A329RKK0"/>
<gene>
    <name evidence="1" type="ORF">PC110_g19337</name>
</gene>
<name>A0A329RKK0_9STRA</name>
<protein>
    <recommendedName>
        <fullName evidence="3">Peptidase S33 tripeptidyl aminopeptidase-like C-terminal domain-containing protein</fullName>
    </recommendedName>
</protein>
<comment type="caution">
    <text evidence="1">The sequence shown here is derived from an EMBL/GenBank/DDBJ whole genome shotgun (WGS) entry which is preliminary data.</text>
</comment>
<proteinExistence type="predicted"/>
<evidence type="ECO:0008006" key="3">
    <source>
        <dbReference type="Google" id="ProtNLM"/>
    </source>
</evidence>
<evidence type="ECO:0000313" key="2">
    <source>
        <dbReference type="Proteomes" id="UP000251314"/>
    </source>
</evidence>
<reference evidence="1 2" key="1">
    <citation type="submission" date="2018-01" db="EMBL/GenBank/DDBJ databases">
        <title>Draft genome of the strawberry crown rot pathogen Phytophthora cactorum.</title>
        <authorList>
            <person name="Armitage A.D."/>
            <person name="Lysoe E."/>
            <person name="Nellist C.F."/>
            <person name="Harrison R.J."/>
            <person name="Brurberg M.B."/>
        </authorList>
    </citation>
    <scope>NUCLEOTIDE SEQUENCE [LARGE SCALE GENOMIC DNA]</scope>
    <source>
        <strain evidence="1 2">10300</strain>
    </source>
</reference>
<keyword evidence="2" id="KW-1185">Reference proteome</keyword>
<dbReference type="VEuPathDB" id="FungiDB:PC110_g19337"/>
<dbReference type="OrthoDB" id="88832at2759"/>
<organism evidence="1 2">
    <name type="scientific">Phytophthora cactorum</name>
    <dbReference type="NCBI Taxonomy" id="29920"/>
    <lineage>
        <taxon>Eukaryota</taxon>
        <taxon>Sar</taxon>
        <taxon>Stramenopiles</taxon>
        <taxon>Oomycota</taxon>
        <taxon>Peronosporomycetes</taxon>
        <taxon>Peronosporales</taxon>
        <taxon>Peronosporaceae</taxon>
        <taxon>Phytophthora</taxon>
    </lineage>
</organism>
<sequence>MFSDMWEMPTPFTSEWSRALHMRKSPACDEFDLGNFDGEGIIYQRDQYWNKSATVPTQASVLLFSGKLDPQPPHKYAEYLSDALDCRKKALVTFEYATHDALVSTPFGDTDDTSLHCGMELLVSYVSNNSDLQLLDRSCINEMPAFNLTVPVEYVHSFFSTDEAYGVYNASLSQTEGSA</sequence>
<dbReference type="EMBL" id="MJFZ01000916">
    <property type="protein sequence ID" value="RAW24226.1"/>
    <property type="molecule type" value="Genomic_DNA"/>
</dbReference>